<dbReference type="SMART" id="SM00345">
    <property type="entry name" value="HTH_GNTR"/>
    <property type="match status" value="1"/>
</dbReference>
<name>A0A372LH72_9BACI</name>
<evidence type="ECO:0000259" key="4">
    <source>
        <dbReference type="PROSITE" id="PS50949"/>
    </source>
</evidence>
<dbReference type="InterPro" id="IPR036388">
    <property type="entry name" value="WH-like_DNA-bd_sf"/>
</dbReference>
<dbReference type="Pfam" id="PF00392">
    <property type="entry name" value="GntR"/>
    <property type="match status" value="1"/>
</dbReference>
<dbReference type="InterPro" id="IPR008920">
    <property type="entry name" value="TF_FadR/GntR_C"/>
</dbReference>
<keyword evidence="6" id="KW-1185">Reference proteome</keyword>
<dbReference type="EMBL" id="QVTD01000003">
    <property type="protein sequence ID" value="RFU64966.1"/>
    <property type="molecule type" value="Genomic_DNA"/>
</dbReference>
<dbReference type="Pfam" id="PF07729">
    <property type="entry name" value="FCD"/>
    <property type="match status" value="1"/>
</dbReference>
<dbReference type="RefSeq" id="WP_117321142.1">
    <property type="nucleotide sequence ID" value="NZ_QVTD01000003.1"/>
</dbReference>
<feature type="domain" description="HTH gntR-type" evidence="4">
    <location>
        <begin position="10"/>
        <end position="77"/>
    </location>
</feature>
<evidence type="ECO:0000313" key="6">
    <source>
        <dbReference type="Proteomes" id="UP000262939"/>
    </source>
</evidence>
<keyword evidence="3" id="KW-0804">Transcription</keyword>
<gene>
    <name evidence="5" type="ORF">D0466_03370</name>
</gene>
<dbReference type="GO" id="GO:0003700">
    <property type="term" value="F:DNA-binding transcription factor activity"/>
    <property type="evidence" value="ECO:0007669"/>
    <property type="project" value="InterPro"/>
</dbReference>
<keyword evidence="2" id="KW-0238">DNA-binding</keyword>
<dbReference type="Gene3D" id="1.10.10.10">
    <property type="entry name" value="Winged helix-like DNA-binding domain superfamily/Winged helix DNA-binding domain"/>
    <property type="match status" value="1"/>
</dbReference>
<dbReference type="GO" id="GO:0003677">
    <property type="term" value="F:DNA binding"/>
    <property type="evidence" value="ECO:0007669"/>
    <property type="project" value="UniProtKB-KW"/>
</dbReference>
<dbReference type="InterPro" id="IPR000524">
    <property type="entry name" value="Tscrpt_reg_HTH_GntR"/>
</dbReference>
<protein>
    <submittedName>
        <fullName evidence="5">GntR family transcriptional regulator</fullName>
    </submittedName>
</protein>
<dbReference type="SUPFAM" id="SSF48008">
    <property type="entry name" value="GntR ligand-binding domain-like"/>
    <property type="match status" value="1"/>
</dbReference>
<evidence type="ECO:0000313" key="5">
    <source>
        <dbReference type="EMBL" id="RFU64966.1"/>
    </source>
</evidence>
<dbReference type="OrthoDB" id="2374506at2"/>
<reference evidence="5 6" key="1">
    <citation type="submission" date="2018-08" db="EMBL/GenBank/DDBJ databases">
        <title>Bacillus chawlae sp. nov., Bacillus glennii sp. nov., and Bacillus saganii sp. nov. Isolated from the Vehicle Assembly Building at Kennedy Space Center where the Viking Spacecraft were Assembled.</title>
        <authorList>
            <person name="Seuylemezian A."/>
            <person name="Vaishampayan P."/>
        </authorList>
    </citation>
    <scope>NUCLEOTIDE SEQUENCE [LARGE SCALE GENOMIC DNA]</scope>
    <source>
        <strain evidence="5 6">V44-8</strain>
    </source>
</reference>
<accession>A0A372LH72</accession>
<dbReference type="Gene3D" id="1.20.120.530">
    <property type="entry name" value="GntR ligand-binding domain-like"/>
    <property type="match status" value="1"/>
</dbReference>
<dbReference type="Proteomes" id="UP000262939">
    <property type="component" value="Unassembled WGS sequence"/>
</dbReference>
<sequence>MAKSDSFFNHSLSHKIAERITNQIVSGELKPGEKIIEANYAEEFGTSRAPVRESLYLLATDGLIERIPRKGAVVKGYSEAEVYDLLELRLMIENLAMKRIRTRGIDESILQKMQDLVQEMAEIEGDGKRYASLNLEFHKQIIELSKSDIIKVMYSRLGRPLLALQRMSFLQEEHIQKSMEEHRMFLELLMKSEMEAASALLEKHNHNVIQRVESKLLQHRSNI</sequence>
<dbReference type="InterPro" id="IPR036390">
    <property type="entry name" value="WH_DNA-bd_sf"/>
</dbReference>
<evidence type="ECO:0000256" key="2">
    <source>
        <dbReference type="ARBA" id="ARBA00023125"/>
    </source>
</evidence>
<organism evidence="5 6">
    <name type="scientific">Peribacillus glennii</name>
    <dbReference type="NCBI Taxonomy" id="2303991"/>
    <lineage>
        <taxon>Bacteria</taxon>
        <taxon>Bacillati</taxon>
        <taxon>Bacillota</taxon>
        <taxon>Bacilli</taxon>
        <taxon>Bacillales</taxon>
        <taxon>Bacillaceae</taxon>
        <taxon>Peribacillus</taxon>
    </lineage>
</organism>
<proteinExistence type="predicted"/>
<dbReference type="CDD" id="cd07377">
    <property type="entry name" value="WHTH_GntR"/>
    <property type="match status" value="1"/>
</dbReference>
<dbReference type="InterPro" id="IPR011711">
    <property type="entry name" value="GntR_C"/>
</dbReference>
<evidence type="ECO:0000256" key="1">
    <source>
        <dbReference type="ARBA" id="ARBA00023015"/>
    </source>
</evidence>
<evidence type="ECO:0000256" key="3">
    <source>
        <dbReference type="ARBA" id="ARBA00023163"/>
    </source>
</evidence>
<dbReference type="PROSITE" id="PS50949">
    <property type="entry name" value="HTH_GNTR"/>
    <property type="match status" value="1"/>
</dbReference>
<keyword evidence="1" id="KW-0805">Transcription regulation</keyword>
<comment type="caution">
    <text evidence="5">The sequence shown here is derived from an EMBL/GenBank/DDBJ whole genome shotgun (WGS) entry which is preliminary data.</text>
</comment>
<dbReference type="SMART" id="SM00895">
    <property type="entry name" value="FCD"/>
    <property type="match status" value="1"/>
</dbReference>
<dbReference type="PANTHER" id="PTHR43537:SF5">
    <property type="entry name" value="UXU OPERON TRANSCRIPTIONAL REGULATOR"/>
    <property type="match status" value="1"/>
</dbReference>
<dbReference type="PANTHER" id="PTHR43537">
    <property type="entry name" value="TRANSCRIPTIONAL REGULATOR, GNTR FAMILY"/>
    <property type="match status" value="1"/>
</dbReference>
<dbReference type="SUPFAM" id="SSF46785">
    <property type="entry name" value="Winged helix' DNA-binding domain"/>
    <property type="match status" value="1"/>
</dbReference>
<dbReference type="AlphaFoldDB" id="A0A372LH72"/>